<dbReference type="OrthoDB" id="10411641at2759"/>
<keyword evidence="2" id="KW-1185">Reference proteome</keyword>
<dbReference type="AlphaFoldDB" id="A0A3P6V8K7"/>
<accession>A0A3P6V8K7</accession>
<dbReference type="EMBL" id="UYRU01045104">
    <property type="protein sequence ID" value="VDK88608.1"/>
    <property type="molecule type" value="Genomic_DNA"/>
</dbReference>
<name>A0A3P6V8K7_DIBLA</name>
<dbReference type="Proteomes" id="UP000281553">
    <property type="component" value="Unassembled WGS sequence"/>
</dbReference>
<protein>
    <submittedName>
        <fullName evidence="1">Uncharacterized protein</fullName>
    </submittedName>
</protein>
<evidence type="ECO:0000313" key="2">
    <source>
        <dbReference type="Proteomes" id="UP000281553"/>
    </source>
</evidence>
<feature type="non-terminal residue" evidence="1">
    <location>
        <position position="1000"/>
    </location>
</feature>
<reference evidence="1 2" key="1">
    <citation type="submission" date="2018-11" db="EMBL/GenBank/DDBJ databases">
        <authorList>
            <consortium name="Pathogen Informatics"/>
        </authorList>
    </citation>
    <scope>NUCLEOTIDE SEQUENCE [LARGE SCALE GENOMIC DNA]</scope>
</reference>
<proteinExistence type="predicted"/>
<organism evidence="1 2">
    <name type="scientific">Dibothriocephalus latus</name>
    <name type="common">Fish tapeworm</name>
    <name type="synonym">Diphyllobothrium latum</name>
    <dbReference type="NCBI Taxonomy" id="60516"/>
    <lineage>
        <taxon>Eukaryota</taxon>
        <taxon>Metazoa</taxon>
        <taxon>Spiralia</taxon>
        <taxon>Lophotrochozoa</taxon>
        <taxon>Platyhelminthes</taxon>
        <taxon>Cestoda</taxon>
        <taxon>Eucestoda</taxon>
        <taxon>Diphyllobothriidea</taxon>
        <taxon>Diphyllobothriidae</taxon>
        <taxon>Dibothriocephalus</taxon>
    </lineage>
</organism>
<gene>
    <name evidence="1" type="ORF">DILT_LOCUS4241</name>
</gene>
<sequence length="1000" mass="110284">MIQSLQLLPLLDNPPESNRLRNFVGRLFLFDATSVFSVNLMARVEEVFNALSTSNRKDRKIRLSQAINVLKDPVIRRYLDSRSEQKWLHAEAAIFTWRSVYEVTVYILREELARTKGRSSKDVAAPNISGSSELADCCRLLTLFASFGLRSNPPLQAEGLVSQITDLLSDARFFSMKPSLVSCLSVAVMSTSGLDIFDAATCLLFLHSASLSTLALPRCCSDLFDQQALGWLLRLLRWSLATAFTSQSSQNALINIFFNHYSSLLKLWPKFRDVTSQRSAYVSSADPSLFSSDDFVICVNEFLGDAFALDELFASSPVAKRIFPQKSNFRPTLNAHALTDLFMSNKPLLLYDASFRQDSPDTLADPCFIHSDACFLVDEPPTLLPLPTSTPTKKDRLHVNAIETSRELLCLCRWILNICLLRFSRSGVSPSNENDDVTMKQSCTFVSTVVQFYALECRRFAERVSFLAEESVQAQVLSMWDFFGTCAAALCVARSPSVVKLTGTRDLLEPLKGGSEPSLTTSRSQVDHKSLLFTHDSSPYIVAASMIPRDEKTGWLWWPVFDWICRLNWQCACACGSAAPLDLSVMLHSAAVVVKSVRHPLAIDCAISALISAVSAATACVQRFGSSTFSGDSASNVEALWTKAIEWLEQLARGHPMPAASDFSSSVGTARRALLQDRLLCHLLSCLVELDSVLADTARATATLLPHVSAPNWDTYACCPPLAFLLDSLTHCTAVASATYLLVQAALCWSLPVLFPDHFMHLSNHAFPVTYPKKKTPYPLFGQRHMHSITQSIRGRLHSAQPIGQGQQVLLARTLKLHLEALLGYLSDDNDKEVGALLASLVEDGTCETTTTGGDRTQIFVDLFDCEDLENCLSGSQGRAAPTIQLDELEDDTSADAVDPTDCEPCVFTHLLFSPCEELLNACGAVLKVLVETRVPWRRQEDVVWLLSLLCAFCNATELAAASSAAPLQPCHGPPLLGLFCVLLDSLREALKSQLLLKRW</sequence>
<evidence type="ECO:0000313" key="1">
    <source>
        <dbReference type="EMBL" id="VDK88608.1"/>
    </source>
</evidence>